<dbReference type="EMBL" id="CP001098">
    <property type="protein sequence ID" value="ACL70527.1"/>
    <property type="molecule type" value="Genomic_DNA"/>
</dbReference>
<evidence type="ECO:0000313" key="2">
    <source>
        <dbReference type="Proteomes" id="UP000000719"/>
    </source>
</evidence>
<dbReference type="InterPro" id="IPR029064">
    <property type="entry name" value="Ribosomal_eL30-like_sf"/>
</dbReference>
<evidence type="ECO:0000313" key="1">
    <source>
        <dbReference type="EMBL" id="ACL70527.1"/>
    </source>
</evidence>
<dbReference type="AlphaFoldDB" id="B8CZ08"/>
<name>B8CZ08_HALOH</name>
<dbReference type="RefSeq" id="WP_015923497.1">
    <property type="nucleotide sequence ID" value="NC_011899.1"/>
</dbReference>
<reference evidence="1 2" key="1">
    <citation type="journal article" date="2009" name="PLoS ONE">
        <title>Genome analysis of the anaerobic thermohalophilic bacterium Halothermothrix orenii.</title>
        <authorList>
            <person name="Mavromatis K."/>
            <person name="Ivanova N."/>
            <person name="Anderson I."/>
            <person name="Lykidis A."/>
            <person name="Hooper S.D."/>
            <person name="Sun H."/>
            <person name="Kunin V."/>
            <person name="Lapidus A."/>
            <person name="Hugenholtz P."/>
            <person name="Patel B."/>
            <person name="Kyrpides N.C."/>
        </authorList>
    </citation>
    <scope>NUCLEOTIDE SEQUENCE [LARGE SCALE GENOMIC DNA]</scope>
    <source>
        <strain evidence="2">H 168 / OCM 544 / DSM 9562</strain>
    </source>
</reference>
<protein>
    <submittedName>
        <fullName evidence="1">Uncharacterized conserved protein</fullName>
    </submittedName>
</protein>
<accession>B8CZ08</accession>
<dbReference type="STRING" id="373903.Hore_17780"/>
<keyword evidence="2" id="KW-1185">Reference proteome</keyword>
<dbReference type="Proteomes" id="UP000000719">
    <property type="component" value="Chromosome"/>
</dbReference>
<proteinExistence type="predicted"/>
<dbReference type="eggNOG" id="COG5506">
    <property type="taxonomic scope" value="Bacteria"/>
</dbReference>
<dbReference type="SUPFAM" id="SSF160515">
    <property type="entry name" value="YueI-like"/>
    <property type="match status" value="1"/>
</dbReference>
<dbReference type="Pfam" id="PF07997">
    <property type="entry name" value="DUF1694"/>
    <property type="match status" value="1"/>
</dbReference>
<dbReference type="HOGENOM" id="CLU_119505_0_0_9"/>
<dbReference type="InterPro" id="IPR012543">
    <property type="entry name" value="DUF1694"/>
</dbReference>
<sequence length="182" mass="20811">MGDKSKLEEKVMEGILGPRELKKEEKNRFLGEYKERVIKYLTIDQVEEPAIYPEIIKAVKHPDADRMVVRRSVGLESARKYIDMAREQGLLFKRVDSPELKGDVALVVASDGAVEVKNRKVLDREKRLKQKGVSGKIIKNVGARLCPECWSELEEKAPEELINYDKYGLLDRLLGTECVCHK</sequence>
<dbReference type="KEGG" id="hor:Hore_17780"/>
<gene>
    <name evidence="1" type="ordered locus">Hore_17780</name>
</gene>
<organism evidence="1 2">
    <name type="scientific">Halothermothrix orenii (strain H 168 / OCM 544 / DSM 9562)</name>
    <dbReference type="NCBI Taxonomy" id="373903"/>
    <lineage>
        <taxon>Bacteria</taxon>
        <taxon>Bacillati</taxon>
        <taxon>Bacillota</taxon>
        <taxon>Clostridia</taxon>
        <taxon>Halanaerobiales</taxon>
        <taxon>Halothermotrichaceae</taxon>
        <taxon>Halothermothrix</taxon>
    </lineage>
</organism>
<dbReference type="Gene3D" id="3.30.1330.30">
    <property type="match status" value="1"/>
</dbReference>